<dbReference type="InterPro" id="IPR004568">
    <property type="entry name" value="Ppantetheine-prot_Trfase_dom"/>
</dbReference>
<dbReference type="InterPro" id="IPR037143">
    <property type="entry name" value="4-PPantetheinyl_Trfase_dom_sf"/>
</dbReference>
<keyword evidence="7 8" id="KW-0275">Fatty acid biosynthesis</keyword>
<evidence type="ECO:0000259" key="9">
    <source>
        <dbReference type="Pfam" id="PF01648"/>
    </source>
</evidence>
<keyword evidence="3 8" id="KW-0479">Metal-binding</keyword>
<keyword evidence="2 8" id="KW-0808">Transferase</keyword>
<dbReference type="Proteomes" id="UP001312865">
    <property type="component" value="Unassembled WGS sequence"/>
</dbReference>
<comment type="similarity">
    <text evidence="8">Belongs to the P-Pant transferase superfamily. AcpS family.</text>
</comment>
<evidence type="ECO:0000256" key="3">
    <source>
        <dbReference type="ARBA" id="ARBA00022723"/>
    </source>
</evidence>
<comment type="cofactor">
    <cofactor evidence="8">
        <name>Mg(2+)</name>
        <dbReference type="ChEBI" id="CHEBI:18420"/>
    </cofactor>
</comment>
<keyword evidence="11" id="KW-1185">Reference proteome</keyword>
<evidence type="ECO:0000256" key="6">
    <source>
        <dbReference type="ARBA" id="ARBA00023098"/>
    </source>
</evidence>
<keyword evidence="5 8" id="KW-0460">Magnesium</keyword>
<comment type="catalytic activity">
    <reaction evidence="8">
        <text>apo-[ACP] + CoA = holo-[ACP] + adenosine 3',5'-bisphosphate + H(+)</text>
        <dbReference type="Rhea" id="RHEA:12068"/>
        <dbReference type="Rhea" id="RHEA-COMP:9685"/>
        <dbReference type="Rhea" id="RHEA-COMP:9690"/>
        <dbReference type="ChEBI" id="CHEBI:15378"/>
        <dbReference type="ChEBI" id="CHEBI:29999"/>
        <dbReference type="ChEBI" id="CHEBI:57287"/>
        <dbReference type="ChEBI" id="CHEBI:58343"/>
        <dbReference type="ChEBI" id="CHEBI:64479"/>
        <dbReference type="EC" id="2.7.8.7"/>
    </reaction>
</comment>
<sequence>MIVGIGLDMIELERIENLVTRKQKFVDRVLTKNERKEFSSYEGRRSIEFIAGRFAAKEAYAKAKGTGIGSQLSFQDIEIRKDTNGKPSIMEVPQSADFFAHVSITHTEKMAAAQVIIERLK</sequence>
<reference evidence="10 11" key="1">
    <citation type="journal article" date="2018" name="J. Microbiol.">
        <title>Bacillus spongiae sp. nov., isolated from sponge of Jeju Island.</title>
        <authorList>
            <person name="Lee G.E."/>
            <person name="Im W.T."/>
            <person name="Park J.S."/>
        </authorList>
    </citation>
    <scope>NUCLEOTIDE SEQUENCE [LARGE SCALE GENOMIC DNA]</scope>
    <source>
        <strain evidence="10 11">135PIL107-10</strain>
    </source>
</reference>
<gene>
    <name evidence="8 10" type="primary">acpS</name>
    <name evidence="10" type="ORF">WAK64_20335</name>
</gene>
<proteinExistence type="inferred from homology"/>
<evidence type="ECO:0000256" key="5">
    <source>
        <dbReference type="ARBA" id="ARBA00022842"/>
    </source>
</evidence>
<feature type="binding site" evidence="8">
    <location>
        <position position="58"/>
    </location>
    <ligand>
        <name>Mg(2+)</name>
        <dbReference type="ChEBI" id="CHEBI:18420"/>
    </ligand>
</feature>
<accession>A0ABU8HJU8</accession>
<evidence type="ECO:0000256" key="4">
    <source>
        <dbReference type="ARBA" id="ARBA00022832"/>
    </source>
</evidence>
<dbReference type="RefSeq" id="WP_336588823.1">
    <property type="nucleotide sequence ID" value="NZ_JBBAXC010000025.1"/>
</dbReference>
<evidence type="ECO:0000256" key="8">
    <source>
        <dbReference type="HAMAP-Rule" id="MF_00101"/>
    </source>
</evidence>
<keyword evidence="8" id="KW-0963">Cytoplasm</keyword>
<keyword evidence="1 8" id="KW-0444">Lipid biosynthesis</keyword>
<evidence type="ECO:0000313" key="10">
    <source>
        <dbReference type="EMBL" id="MEI5909379.1"/>
    </source>
</evidence>
<dbReference type="Pfam" id="PF01648">
    <property type="entry name" value="ACPS"/>
    <property type="match status" value="1"/>
</dbReference>
<dbReference type="EMBL" id="JBBAXC010000025">
    <property type="protein sequence ID" value="MEI5909379.1"/>
    <property type="molecule type" value="Genomic_DNA"/>
</dbReference>
<dbReference type="InterPro" id="IPR008278">
    <property type="entry name" value="4-PPantetheinyl_Trfase_dom"/>
</dbReference>
<dbReference type="GO" id="GO:0008897">
    <property type="term" value="F:holo-[acyl-carrier-protein] synthase activity"/>
    <property type="evidence" value="ECO:0007669"/>
    <property type="project" value="UniProtKB-EC"/>
</dbReference>
<name>A0ABU8HJU8_9BACI</name>
<evidence type="ECO:0000256" key="7">
    <source>
        <dbReference type="ARBA" id="ARBA00023160"/>
    </source>
</evidence>
<dbReference type="InterPro" id="IPR002582">
    <property type="entry name" value="ACPS"/>
</dbReference>
<dbReference type="EC" id="2.7.8.7" evidence="8"/>
<dbReference type="HAMAP" id="MF_00101">
    <property type="entry name" value="AcpS"/>
    <property type="match status" value="1"/>
</dbReference>
<comment type="caution">
    <text evidence="10">The sequence shown here is derived from an EMBL/GenBank/DDBJ whole genome shotgun (WGS) entry which is preliminary data.</text>
</comment>
<comment type="function">
    <text evidence="8">Transfers the 4'-phosphopantetheine moiety from coenzyme A to a Ser of acyl-carrier-protein.</text>
</comment>
<feature type="binding site" evidence="8">
    <location>
        <position position="8"/>
    </location>
    <ligand>
        <name>Mg(2+)</name>
        <dbReference type="ChEBI" id="CHEBI:18420"/>
    </ligand>
</feature>
<evidence type="ECO:0000313" key="11">
    <source>
        <dbReference type="Proteomes" id="UP001312865"/>
    </source>
</evidence>
<keyword evidence="4 8" id="KW-0276">Fatty acid metabolism</keyword>
<dbReference type="NCBIfam" id="TIGR00556">
    <property type="entry name" value="pantethn_trn"/>
    <property type="match status" value="1"/>
</dbReference>
<evidence type="ECO:0000256" key="1">
    <source>
        <dbReference type="ARBA" id="ARBA00022516"/>
    </source>
</evidence>
<dbReference type="SUPFAM" id="SSF56214">
    <property type="entry name" value="4'-phosphopantetheinyl transferase"/>
    <property type="match status" value="1"/>
</dbReference>
<organism evidence="10 11">
    <name type="scientific">Bacillus spongiae</name>
    <dbReference type="NCBI Taxonomy" id="2683610"/>
    <lineage>
        <taxon>Bacteria</taxon>
        <taxon>Bacillati</taxon>
        <taxon>Bacillota</taxon>
        <taxon>Bacilli</taxon>
        <taxon>Bacillales</taxon>
        <taxon>Bacillaceae</taxon>
        <taxon>Bacillus</taxon>
    </lineage>
</organism>
<feature type="domain" description="4'-phosphopantetheinyl transferase" evidence="9">
    <location>
        <begin position="4"/>
        <end position="106"/>
    </location>
</feature>
<protein>
    <recommendedName>
        <fullName evidence="8">Holo-[acyl-carrier-protein] synthase</fullName>
        <shortName evidence="8">Holo-ACP synthase</shortName>
        <ecNumber evidence="8">2.7.8.7</ecNumber>
    </recommendedName>
    <alternativeName>
        <fullName evidence="8">4'-phosphopantetheinyl transferase AcpS</fullName>
    </alternativeName>
</protein>
<dbReference type="NCBIfam" id="TIGR00516">
    <property type="entry name" value="acpS"/>
    <property type="match status" value="1"/>
</dbReference>
<dbReference type="Gene3D" id="3.90.470.20">
    <property type="entry name" value="4'-phosphopantetheinyl transferase domain"/>
    <property type="match status" value="1"/>
</dbReference>
<keyword evidence="6 8" id="KW-0443">Lipid metabolism</keyword>
<comment type="subcellular location">
    <subcellularLocation>
        <location evidence="8">Cytoplasm</location>
    </subcellularLocation>
</comment>
<evidence type="ECO:0000256" key="2">
    <source>
        <dbReference type="ARBA" id="ARBA00022679"/>
    </source>
</evidence>